<gene>
    <name evidence="15" type="ORF">G7087_04335</name>
</gene>
<comment type="pathway">
    <text evidence="5 14">Cofactor biosynthesis; adenosylcobalamin biosynthesis; adenosylcobalamin from cob(II)yrinate a,c-diamide: step 6/7.</text>
</comment>
<keyword evidence="11 14" id="KW-0418">Kinase</keyword>
<reference evidence="15 16" key="1">
    <citation type="submission" date="2020-03" db="EMBL/GenBank/DDBJ databases">
        <title>Rubrivivax benzoatilyticus JA2 (sequenced after 10 years sub-culturing).</title>
        <authorList>
            <person name="Gupta D."/>
            <person name="Chintalapati S."/>
            <person name="Chintalapati V.R."/>
        </authorList>
    </citation>
    <scope>NUCLEOTIDE SEQUENCE [LARGE SCALE GENOMIC DNA]</scope>
    <source>
        <strain evidence="15 16">JA2-Mal</strain>
    </source>
</reference>
<evidence type="ECO:0000256" key="14">
    <source>
        <dbReference type="PIRNR" id="PIRNR006135"/>
    </source>
</evidence>
<evidence type="ECO:0000256" key="6">
    <source>
        <dbReference type="ARBA" id="ARBA00005159"/>
    </source>
</evidence>
<dbReference type="Gene3D" id="3.40.50.300">
    <property type="entry name" value="P-loop containing nucleotide triphosphate hydrolases"/>
    <property type="match status" value="1"/>
</dbReference>
<evidence type="ECO:0000256" key="2">
    <source>
        <dbReference type="ARBA" id="ARBA00000711"/>
    </source>
</evidence>
<dbReference type="EC" id="2.7.7.62" evidence="14"/>
<dbReference type="InterPro" id="IPR003203">
    <property type="entry name" value="CobU/CobP"/>
</dbReference>
<sequence length="182" mass="19324">MHELILGGAKSGKSRCAETRAAHWLALPGHGAVLVATAMAGDDEMRARIERHRADRAARVPGLATREEPRALAAVLREESLPGRMVVVDCLTLWLTGLLMPLDGAPVDDPAAEVDALVDALAAARGPVVLVSNEIGLGVTPMSRQARRFVDELGRLHQRVAAASTRVTLMVAGLELPLKGPR</sequence>
<keyword evidence="12 14" id="KW-0067">ATP-binding</keyword>
<dbReference type="PIRSF" id="PIRSF006135">
    <property type="entry name" value="CobU"/>
    <property type="match status" value="1"/>
</dbReference>
<keyword evidence="16" id="KW-1185">Reference proteome</keyword>
<dbReference type="Proteomes" id="UP000802098">
    <property type="component" value="Unassembled WGS sequence"/>
</dbReference>
<dbReference type="EMBL" id="JAAOCD010000001">
    <property type="protein sequence ID" value="NHK97594.1"/>
    <property type="molecule type" value="Genomic_DNA"/>
</dbReference>
<comment type="similarity">
    <text evidence="7 14">Belongs to the CobU/CobP family.</text>
</comment>
<keyword evidence="15" id="KW-0548">Nucleotidyltransferase</keyword>
<evidence type="ECO:0000256" key="8">
    <source>
        <dbReference type="ARBA" id="ARBA00022573"/>
    </source>
</evidence>
<keyword evidence="8 14" id="KW-0169">Cobalamin biosynthesis</keyword>
<dbReference type="PANTHER" id="PTHR34848:SF1">
    <property type="entry name" value="BIFUNCTIONAL ADENOSYLCOBALAMIN BIOSYNTHESIS PROTEIN COBU"/>
    <property type="match status" value="1"/>
</dbReference>
<evidence type="ECO:0000256" key="1">
    <source>
        <dbReference type="ARBA" id="ARBA00000312"/>
    </source>
</evidence>
<evidence type="ECO:0000256" key="9">
    <source>
        <dbReference type="ARBA" id="ARBA00022679"/>
    </source>
</evidence>
<organism evidence="15 16">
    <name type="scientific">Rubrivivax benzoatilyticus</name>
    <dbReference type="NCBI Taxonomy" id="316997"/>
    <lineage>
        <taxon>Bacteria</taxon>
        <taxon>Pseudomonadati</taxon>
        <taxon>Pseudomonadota</taxon>
        <taxon>Betaproteobacteria</taxon>
        <taxon>Burkholderiales</taxon>
        <taxon>Sphaerotilaceae</taxon>
        <taxon>Rubrivivax</taxon>
    </lineage>
</organism>
<comment type="pathway">
    <text evidence="6 14">Cofactor biosynthesis; adenosylcobalamin biosynthesis; adenosylcobalamin from cob(II)yrinate a,c-diamide: step 5/7.</text>
</comment>
<evidence type="ECO:0000313" key="15">
    <source>
        <dbReference type="EMBL" id="NHK97594.1"/>
    </source>
</evidence>
<evidence type="ECO:0000256" key="7">
    <source>
        <dbReference type="ARBA" id="ARBA00007490"/>
    </source>
</evidence>
<evidence type="ECO:0000256" key="4">
    <source>
        <dbReference type="ARBA" id="ARBA00003889"/>
    </source>
</evidence>
<evidence type="ECO:0000313" key="16">
    <source>
        <dbReference type="Proteomes" id="UP000802098"/>
    </source>
</evidence>
<evidence type="ECO:0000256" key="11">
    <source>
        <dbReference type="ARBA" id="ARBA00022777"/>
    </source>
</evidence>
<comment type="function">
    <text evidence="4 14">Catalyzes ATP-dependent phosphorylation of adenosylcobinamide and addition of GMP to adenosylcobinamide phosphate.</text>
</comment>
<evidence type="ECO:0000256" key="10">
    <source>
        <dbReference type="ARBA" id="ARBA00022741"/>
    </source>
</evidence>
<dbReference type="RefSeq" id="WP_009857694.1">
    <property type="nucleotide sequence ID" value="NZ_JAAOCD010000001.1"/>
</dbReference>
<dbReference type="EC" id="2.7.1.156" evidence="14"/>
<dbReference type="Pfam" id="PF02283">
    <property type="entry name" value="CobU"/>
    <property type="match status" value="1"/>
</dbReference>
<dbReference type="GO" id="GO:0016301">
    <property type="term" value="F:kinase activity"/>
    <property type="evidence" value="ECO:0007669"/>
    <property type="project" value="UniProtKB-KW"/>
</dbReference>
<evidence type="ECO:0000256" key="3">
    <source>
        <dbReference type="ARBA" id="ARBA00001522"/>
    </source>
</evidence>
<keyword evidence="9 14" id="KW-0808">Transferase</keyword>
<proteinExistence type="inferred from homology"/>
<comment type="catalytic activity">
    <reaction evidence="3">
        <text>adenosylcob(III)inamide + GTP = adenosylcob(III)inamide phosphate + GDP + H(+)</text>
        <dbReference type="Rhea" id="RHEA:15765"/>
        <dbReference type="ChEBI" id="CHEBI:2480"/>
        <dbReference type="ChEBI" id="CHEBI:15378"/>
        <dbReference type="ChEBI" id="CHEBI:37565"/>
        <dbReference type="ChEBI" id="CHEBI:58189"/>
        <dbReference type="ChEBI" id="CHEBI:58502"/>
        <dbReference type="EC" id="2.7.1.156"/>
    </reaction>
</comment>
<comment type="catalytic activity">
    <reaction evidence="1 14">
        <text>adenosylcob(III)inamide + ATP = adenosylcob(III)inamide phosphate + ADP + H(+)</text>
        <dbReference type="Rhea" id="RHEA:15769"/>
        <dbReference type="ChEBI" id="CHEBI:2480"/>
        <dbReference type="ChEBI" id="CHEBI:15378"/>
        <dbReference type="ChEBI" id="CHEBI:30616"/>
        <dbReference type="ChEBI" id="CHEBI:58502"/>
        <dbReference type="ChEBI" id="CHEBI:456216"/>
        <dbReference type="EC" id="2.7.1.156"/>
    </reaction>
</comment>
<evidence type="ECO:0000256" key="12">
    <source>
        <dbReference type="ARBA" id="ARBA00022840"/>
    </source>
</evidence>
<dbReference type="InterPro" id="IPR027417">
    <property type="entry name" value="P-loop_NTPase"/>
</dbReference>
<dbReference type="CDD" id="cd00544">
    <property type="entry name" value="CobU"/>
    <property type="match status" value="1"/>
</dbReference>
<keyword evidence="10 14" id="KW-0547">Nucleotide-binding</keyword>
<protein>
    <recommendedName>
        <fullName evidence="14">Bifunctional adenosylcobalamin biosynthesis protein</fullName>
        <ecNumber evidence="14">2.7.1.156</ecNumber>
        <ecNumber evidence="14">2.7.7.62</ecNumber>
    </recommendedName>
</protein>
<dbReference type="PANTHER" id="PTHR34848">
    <property type="match status" value="1"/>
</dbReference>
<name>A0ABX0HUX3_9BURK</name>
<evidence type="ECO:0000256" key="13">
    <source>
        <dbReference type="ARBA" id="ARBA00023134"/>
    </source>
</evidence>
<keyword evidence="13 14" id="KW-0342">GTP-binding</keyword>
<comment type="catalytic activity">
    <reaction evidence="2 14">
        <text>adenosylcob(III)inamide phosphate + GTP + H(+) = adenosylcob(III)inamide-GDP + diphosphate</text>
        <dbReference type="Rhea" id="RHEA:22712"/>
        <dbReference type="ChEBI" id="CHEBI:15378"/>
        <dbReference type="ChEBI" id="CHEBI:33019"/>
        <dbReference type="ChEBI" id="CHEBI:37565"/>
        <dbReference type="ChEBI" id="CHEBI:58502"/>
        <dbReference type="ChEBI" id="CHEBI:60487"/>
        <dbReference type="EC" id="2.7.7.62"/>
    </reaction>
</comment>
<evidence type="ECO:0000256" key="5">
    <source>
        <dbReference type="ARBA" id="ARBA00004692"/>
    </source>
</evidence>
<comment type="caution">
    <text evidence="15">The sequence shown here is derived from an EMBL/GenBank/DDBJ whole genome shotgun (WGS) entry which is preliminary data.</text>
</comment>
<accession>A0ABX0HUX3</accession>
<dbReference type="SUPFAM" id="SSF52540">
    <property type="entry name" value="P-loop containing nucleoside triphosphate hydrolases"/>
    <property type="match status" value="1"/>
</dbReference>
<dbReference type="GO" id="GO:0016779">
    <property type="term" value="F:nucleotidyltransferase activity"/>
    <property type="evidence" value="ECO:0007669"/>
    <property type="project" value="UniProtKB-KW"/>
</dbReference>